<evidence type="ECO:0000313" key="2">
    <source>
        <dbReference type="Proteomes" id="UP000772434"/>
    </source>
</evidence>
<dbReference type="OrthoDB" id="3020506at2759"/>
<organism evidence="1 2">
    <name type="scientific">Rhodocollybia butyracea</name>
    <dbReference type="NCBI Taxonomy" id="206335"/>
    <lineage>
        <taxon>Eukaryota</taxon>
        <taxon>Fungi</taxon>
        <taxon>Dikarya</taxon>
        <taxon>Basidiomycota</taxon>
        <taxon>Agaricomycotina</taxon>
        <taxon>Agaricomycetes</taxon>
        <taxon>Agaricomycetidae</taxon>
        <taxon>Agaricales</taxon>
        <taxon>Marasmiineae</taxon>
        <taxon>Omphalotaceae</taxon>
        <taxon>Rhodocollybia</taxon>
    </lineage>
</organism>
<dbReference type="Proteomes" id="UP000772434">
    <property type="component" value="Unassembled WGS sequence"/>
</dbReference>
<sequence>MLVLLELVLILRVFALYDRNRAIGTFLSLLLVLRITSSTHSVYHHVLQFPEKTQFTNHCVPSVNYRDAHSPVWMWCTERSVGDHYPEYEAHRLGLSPVFSLVVLCLEQRWSESVRRYCCGRGCNSRDGDRGRRDFIFIRISHFHTINFCCGMPHHS</sequence>
<gene>
    <name evidence="1" type="ORF">BDP27DRAFT_292095</name>
</gene>
<proteinExistence type="predicted"/>
<protein>
    <submittedName>
        <fullName evidence="1">Uncharacterized protein</fullName>
    </submittedName>
</protein>
<dbReference type="EMBL" id="JADNRY010000172">
    <property type="protein sequence ID" value="KAF9062456.1"/>
    <property type="molecule type" value="Genomic_DNA"/>
</dbReference>
<keyword evidence="2" id="KW-1185">Reference proteome</keyword>
<accession>A0A9P5PFJ7</accession>
<dbReference type="AlphaFoldDB" id="A0A9P5PFJ7"/>
<reference evidence="1" key="1">
    <citation type="submission" date="2020-11" db="EMBL/GenBank/DDBJ databases">
        <authorList>
            <consortium name="DOE Joint Genome Institute"/>
            <person name="Ahrendt S."/>
            <person name="Riley R."/>
            <person name="Andreopoulos W."/>
            <person name="Labutti K."/>
            <person name="Pangilinan J."/>
            <person name="Ruiz-Duenas F.J."/>
            <person name="Barrasa J.M."/>
            <person name="Sanchez-Garcia M."/>
            <person name="Camarero S."/>
            <person name="Miyauchi S."/>
            <person name="Serrano A."/>
            <person name="Linde D."/>
            <person name="Babiker R."/>
            <person name="Drula E."/>
            <person name="Ayuso-Fernandez I."/>
            <person name="Pacheco R."/>
            <person name="Padilla G."/>
            <person name="Ferreira P."/>
            <person name="Barriuso J."/>
            <person name="Kellner H."/>
            <person name="Castanera R."/>
            <person name="Alfaro M."/>
            <person name="Ramirez L."/>
            <person name="Pisabarro A.G."/>
            <person name="Kuo A."/>
            <person name="Tritt A."/>
            <person name="Lipzen A."/>
            <person name="He G."/>
            <person name="Yan M."/>
            <person name="Ng V."/>
            <person name="Cullen D."/>
            <person name="Martin F."/>
            <person name="Rosso M.-N."/>
            <person name="Henrissat B."/>
            <person name="Hibbett D."/>
            <person name="Martinez A.T."/>
            <person name="Grigoriev I.V."/>
        </authorList>
    </citation>
    <scope>NUCLEOTIDE SEQUENCE</scope>
    <source>
        <strain evidence="1">AH 40177</strain>
    </source>
</reference>
<comment type="caution">
    <text evidence="1">The sequence shown here is derived from an EMBL/GenBank/DDBJ whole genome shotgun (WGS) entry which is preliminary data.</text>
</comment>
<name>A0A9P5PFJ7_9AGAR</name>
<evidence type="ECO:0000313" key="1">
    <source>
        <dbReference type="EMBL" id="KAF9062456.1"/>
    </source>
</evidence>